<evidence type="ECO:0000256" key="1">
    <source>
        <dbReference type="SAM" id="Phobius"/>
    </source>
</evidence>
<evidence type="ECO:0000313" key="2">
    <source>
        <dbReference type="EMBL" id="MFC1572594.1"/>
    </source>
</evidence>
<protein>
    <submittedName>
        <fullName evidence="2">Monovalent cation/H(+) antiporter subunit G</fullName>
    </submittedName>
</protein>
<reference evidence="2 3" key="1">
    <citation type="submission" date="2024-09" db="EMBL/GenBank/DDBJ databases">
        <authorList>
            <person name="D'Angelo T."/>
        </authorList>
    </citation>
    <scope>NUCLEOTIDE SEQUENCE [LARGE SCALE GENOMIC DNA]</scope>
    <source>
        <strain evidence="2">SAG AM-320-E07</strain>
    </source>
</reference>
<dbReference type="Proteomes" id="UP001593833">
    <property type="component" value="Unassembled WGS sequence"/>
</dbReference>
<dbReference type="NCBIfam" id="TIGR01300">
    <property type="entry name" value="CPA3_mnhG_phaG"/>
    <property type="match status" value="1"/>
</dbReference>
<gene>
    <name evidence="2" type="primary">mnhG</name>
    <name evidence="2" type="ORF">ACFL6M_03240</name>
</gene>
<organism evidence="2 3">
    <name type="scientific">Eiseniibacteriota bacterium</name>
    <dbReference type="NCBI Taxonomy" id="2212470"/>
    <lineage>
        <taxon>Bacteria</taxon>
        <taxon>Candidatus Eiseniibacteriota</taxon>
    </lineage>
</organism>
<comment type="caution">
    <text evidence="2">The sequence shown here is derived from an EMBL/GenBank/DDBJ whole genome shotgun (WGS) entry which is preliminary data.</text>
</comment>
<keyword evidence="1" id="KW-1133">Transmembrane helix</keyword>
<dbReference type="InterPro" id="IPR005133">
    <property type="entry name" value="PhaG_MnhG_YufB"/>
</dbReference>
<dbReference type="EMBL" id="JBHPKH010000023">
    <property type="protein sequence ID" value="MFC1572594.1"/>
    <property type="molecule type" value="Genomic_DNA"/>
</dbReference>
<keyword evidence="1" id="KW-0812">Transmembrane</keyword>
<dbReference type="Pfam" id="PF03334">
    <property type="entry name" value="PhaG_MnhG_YufB"/>
    <property type="match status" value="1"/>
</dbReference>
<proteinExistence type="predicted"/>
<dbReference type="PANTHER" id="PTHR34703:SF1">
    <property type="entry name" value="ANTIPORTER SUBUNIT MNHG2-RELATED"/>
    <property type="match status" value="1"/>
</dbReference>
<sequence>MILHAISIVLISGGAALLLIGSLGVNRLPDFYARTHAATTPDTLGLIFSMLGLALYDGIDLNSAKLLIIVVMVALGNPAATHALGLSALGAKLMPWTRKGGKER</sequence>
<feature type="transmembrane region" description="Helical" evidence="1">
    <location>
        <begin position="6"/>
        <end position="25"/>
    </location>
</feature>
<evidence type="ECO:0000313" key="3">
    <source>
        <dbReference type="Proteomes" id="UP001593833"/>
    </source>
</evidence>
<dbReference type="PANTHER" id="PTHR34703">
    <property type="entry name" value="ANTIPORTER SUBUNIT MNHG2-RELATED"/>
    <property type="match status" value="1"/>
</dbReference>
<keyword evidence="1" id="KW-0472">Membrane</keyword>
<feature type="transmembrane region" description="Helical" evidence="1">
    <location>
        <begin position="68"/>
        <end position="89"/>
    </location>
</feature>
<name>A0ABV6YJV0_UNCEI</name>
<accession>A0ABV6YJV0</accession>
<keyword evidence="3" id="KW-1185">Reference proteome</keyword>